<accession>A0A2K8MF82</accession>
<dbReference type="EMBL" id="CP024923">
    <property type="protein sequence ID" value="ATY32548.1"/>
    <property type="molecule type" value="Genomic_DNA"/>
</dbReference>
<name>A0A2K8MF82_9SPHN</name>
<dbReference type="OrthoDB" id="7432581at2"/>
<keyword evidence="2" id="KW-1185">Reference proteome</keyword>
<dbReference type="Gene3D" id="2.180.10.10">
    <property type="entry name" value="RHS repeat-associated core"/>
    <property type="match status" value="1"/>
</dbReference>
<dbReference type="RefSeq" id="WP_100282355.1">
    <property type="nucleotide sequence ID" value="NZ_CP024923.1"/>
</dbReference>
<dbReference type="AlphaFoldDB" id="A0A2K8MF82"/>
<gene>
    <name evidence="1" type="ORF">CVN68_11655</name>
</gene>
<dbReference type="Proteomes" id="UP000229081">
    <property type="component" value="Chromosome"/>
</dbReference>
<protein>
    <recommendedName>
        <fullName evidence="3">RHS repeat protein</fullName>
    </recommendedName>
</protein>
<dbReference type="KEGG" id="sphc:CVN68_11655"/>
<reference evidence="1 2" key="1">
    <citation type="submission" date="2017-11" db="EMBL/GenBank/DDBJ databases">
        <title>Complete genome sequence of Sphingomonas sp. Strain Cra20, a psychrotolerant potential plant growth promoting rhizobacteria.</title>
        <authorList>
            <person name="Luo Y."/>
        </authorList>
    </citation>
    <scope>NUCLEOTIDE SEQUENCE [LARGE SCALE GENOMIC DNA]</scope>
    <source>
        <strain evidence="1 2">Cra20</strain>
    </source>
</reference>
<organism evidence="1 2">
    <name type="scientific">Sphingomonas psychrotolerans</name>
    <dbReference type="NCBI Taxonomy" id="1327635"/>
    <lineage>
        <taxon>Bacteria</taxon>
        <taxon>Pseudomonadati</taxon>
        <taxon>Pseudomonadota</taxon>
        <taxon>Alphaproteobacteria</taxon>
        <taxon>Sphingomonadales</taxon>
        <taxon>Sphingomonadaceae</taxon>
        <taxon>Sphingomonas</taxon>
    </lineage>
</organism>
<sequence>MGETEIPSRLWKFADELGNVEAYNYTPQYQISEVIHPDGNKHVATYDANGDTTSYSFVSKPGSGTANATTTYAYATGCCGKPSSVTDANNNTTDFTYDPVHGGVLTATGPTPSSGAVRPVKRYAYTQRYAWVKNSAGAYVQANRPLWLVLSEKVCRTSATVGDACAAGSSDEVVVSYDYGPNAGPNNLWLRGKVVTADGASLRTCFSYDQIGNKISETSARAGLTSCP</sequence>
<evidence type="ECO:0008006" key="3">
    <source>
        <dbReference type="Google" id="ProtNLM"/>
    </source>
</evidence>
<proteinExistence type="predicted"/>
<evidence type="ECO:0000313" key="1">
    <source>
        <dbReference type="EMBL" id="ATY32548.1"/>
    </source>
</evidence>
<evidence type="ECO:0000313" key="2">
    <source>
        <dbReference type="Proteomes" id="UP000229081"/>
    </source>
</evidence>